<evidence type="ECO:0000259" key="5">
    <source>
        <dbReference type="Pfam" id="PF04357"/>
    </source>
</evidence>
<dbReference type="GO" id="GO:0005886">
    <property type="term" value="C:plasma membrane"/>
    <property type="evidence" value="ECO:0007669"/>
    <property type="project" value="InterPro"/>
</dbReference>
<dbReference type="RefSeq" id="WP_104229466.1">
    <property type="nucleotide sequence ID" value="NZ_PSNW01000002.1"/>
</dbReference>
<dbReference type="GO" id="GO:0097347">
    <property type="term" value="C:TAM protein secretion complex"/>
    <property type="evidence" value="ECO:0007669"/>
    <property type="project" value="TreeGrafter"/>
</dbReference>
<name>A0A2S5TJR8_9GAMM</name>
<keyword evidence="2" id="KW-0812">Transmembrane</keyword>
<dbReference type="OrthoDB" id="5555605at2"/>
<proteinExistence type="predicted"/>
<keyword evidence="4" id="KW-0472">Membrane</keyword>
<organism evidence="6 7">
    <name type="scientific">Solimonas fluminis</name>
    <dbReference type="NCBI Taxonomy" id="2086571"/>
    <lineage>
        <taxon>Bacteria</taxon>
        <taxon>Pseudomonadati</taxon>
        <taxon>Pseudomonadota</taxon>
        <taxon>Gammaproteobacteria</taxon>
        <taxon>Nevskiales</taxon>
        <taxon>Nevskiaceae</taxon>
        <taxon>Solimonas</taxon>
    </lineage>
</organism>
<accession>A0A2S5TJR8</accession>
<feature type="domain" description="Translocation and assembly module TamB C-terminal" evidence="5">
    <location>
        <begin position="814"/>
        <end position="1151"/>
    </location>
</feature>
<reference evidence="6 7" key="1">
    <citation type="submission" date="2018-02" db="EMBL/GenBank/DDBJ databases">
        <title>Genome sequencing of Solimonas sp. HR-BB.</title>
        <authorList>
            <person name="Lee Y."/>
            <person name="Jeon C.O."/>
        </authorList>
    </citation>
    <scope>NUCLEOTIDE SEQUENCE [LARGE SCALE GENOMIC DNA]</scope>
    <source>
        <strain evidence="6 7">HR-BB</strain>
    </source>
</reference>
<evidence type="ECO:0000313" key="6">
    <source>
        <dbReference type="EMBL" id="PPE75240.1"/>
    </source>
</evidence>
<protein>
    <recommendedName>
        <fullName evidence="5">Translocation and assembly module TamB C-terminal domain-containing protein</fullName>
    </recommendedName>
</protein>
<evidence type="ECO:0000256" key="2">
    <source>
        <dbReference type="ARBA" id="ARBA00022692"/>
    </source>
</evidence>
<dbReference type="PANTHER" id="PTHR36985">
    <property type="entry name" value="TRANSLOCATION AND ASSEMBLY MODULE SUBUNIT TAMB"/>
    <property type="match status" value="1"/>
</dbReference>
<dbReference type="Pfam" id="PF04357">
    <property type="entry name" value="TamB"/>
    <property type="match status" value="1"/>
</dbReference>
<evidence type="ECO:0000256" key="1">
    <source>
        <dbReference type="ARBA" id="ARBA00004167"/>
    </source>
</evidence>
<dbReference type="InterPro" id="IPR007452">
    <property type="entry name" value="TamB_C"/>
</dbReference>
<gene>
    <name evidence="6" type="ORF">C3942_06090</name>
</gene>
<dbReference type="Proteomes" id="UP000238220">
    <property type="component" value="Unassembled WGS sequence"/>
</dbReference>
<evidence type="ECO:0000313" key="7">
    <source>
        <dbReference type="Proteomes" id="UP000238220"/>
    </source>
</evidence>
<dbReference type="EMBL" id="PSNW01000002">
    <property type="protein sequence ID" value="PPE75240.1"/>
    <property type="molecule type" value="Genomic_DNA"/>
</dbReference>
<keyword evidence="7" id="KW-1185">Reference proteome</keyword>
<dbReference type="PANTHER" id="PTHR36985:SF1">
    <property type="entry name" value="TRANSLOCATION AND ASSEMBLY MODULE SUBUNIT TAMB"/>
    <property type="match status" value="1"/>
</dbReference>
<keyword evidence="3" id="KW-1133">Transmembrane helix</keyword>
<evidence type="ECO:0000256" key="3">
    <source>
        <dbReference type="ARBA" id="ARBA00022989"/>
    </source>
</evidence>
<sequence length="1152" mass="124767">MKRLLVVLLALLAVPALPLLLAAWLLGTEAGTRFAADQAQQWVPGLRIGSVEGSLLSPLVLRGLRFENEAATVEIDEATLRWRPRSLLRGRLRITDLQAGKVDVTLRDTPPDEEQTPPISELPLGLRVVNAGVQHLRLRLPDAEAPLQIDAIGLDLRWVGRRVELRRLAATLPQTGPLLAVADLRLSPERVQVEQFRLSGPGLAELHGEYAYAGQFDATLRWRDLRWPLLDEPMLTSPKGEAAVKGSPESYAYRLKARFAEARAAVDLEAEGEGTMETLRLQRLQARGLGGRLDAKADVAWAPQLRVEAEGEMRSIHPEQVLPELAGILNGRFRVQTQLQDGKPRIGFSAALYDSVWRDYRLDLKADGLYADDTLTLAAAELRSGPTRLEASGRVWPTLDAQAELASTDLAPLWPGLGGKLQVRAQAQGPVEGPRVKAQAEAQQLRYQSHGLASLKLQADADLRGSSNPEDWKLQATLDARSLASGDLRAASLQLDGHLDLRRDNRLRVRLADADAGLRIAVATLELDGRLAQHELRLAAQTDQGDAELALRGAADLPRQRWRGQLASGRLAPKQLAAWTLQEPAALELSATAQSLEPACWRSAPARACLRLLRDPRVQRVAFRLEDFAYAYLQPFMPKGWEVDGSVDGSGQIDLTPAGRIAVLRADLATSAGQWTVNERRLFEFKAGTAQLAQEGDSLRARLDLPFAQGLARLDARLGPGALLAQRPLSGELEVELPELTWLRLFTTEVTSVEGSIGGKFQLGGTLEKPLAQGELALRDGKLRLATPGIEISPLKGSLRGGSEGVLELDVSGFSGGGEVRVAGRIDPRSDPVQADIRVTGKDFQAARLPSAKVWISPDLKLGLSKRQLRVTGEVLVPRAEIAPPDFATGIGPSSDQIIVGRDGQLPEPGGLLKLLAEVQLKLGDQVSFKGYGLTTRFGGGITIFEESGRDTRAAGEINLIGGRYKAYGQDLSIETGRLIYNGGFITTPLLELKAERKPSEDVTVGILVRGTLEKPQFSVYSTPSMTQQQQLSWLILGRPMDEGNNTEGDRNMLASAALALGLSGGGFLANRLGTSVGIDEITVGSKPGETSDQARLTVGKYLSPKLYVSYGIGIFQPGNIFKLAYDLGHGFKLQTESGVEAGGDLLYTIER</sequence>
<comment type="caution">
    <text evidence="6">The sequence shown here is derived from an EMBL/GenBank/DDBJ whole genome shotgun (WGS) entry which is preliminary data.</text>
</comment>
<evidence type="ECO:0000256" key="4">
    <source>
        <dbReference type="ARBA" id="ARBA00023136"/>
    </source>
</evidence>
<dbReference type="GO" id="GO:0009306">
    <property type="term" value="P:protein secretion"/>
    <property type="evidence" value="ECO:0007669"/>
    <property type="project" value="InterPro"/>
</dbReference>
<dbReference type="AlphaFoldDB" id="A0A2S5TJR8"/>
<comment type="subcellular location">
    <subcellularLocation>
        <location evidence="1">Membrane</location>
        <topology evidence="1">Single-pass membrane protein</topology>
    </subcellularLocation>
</comment>